<reference evidence="1 2" key="1">
    <citation type="submission" date="2019-07" db="EMBL/GenBank/DDBJ databases">
        <title>Diversity of Bacteria from Kongsfjorden, Arctic.</title>
        <authorList>
            <person name="Yu Y."/>
        </authorList>
    </citation>
    <scope>NUCLEOTIDE SEQUENCE [LARGE SCALE GENOMIC DNA]</scope>
    <source>
        <strain evidence="1 2">SM1922</strain>
    </source>
</reference>
<dbReference type="Proteomes" id="UP000317288">
    <property type="component" value="Unassembled WGS sequence"/>
</dbReference>
<evidence type="ECO:0000313" key="2">
    <source>
        <dbReference type="Proteomes" id="UP000317288"/>
    </source>
</evidence>
<organism evidence="1 2">
    <name type="scientific">Vreelandella titanicae</name>
    <dbReference type="NCBI Taxonomy" id="664683"/>
    <lineage>
        <taxon>Bacteria</taxon>
        <taxon>Pseudomonadati</taxon>
        <taxon>Pseudomonadota</taxon>
        <taxon>Gammaproteobacteria</taxon>
        <taxon>Oceanospirillales</taxon>
        <taxon>Halomonadaceae</taxon>
        <taxon>Vreelandella</taxon>
    </lineage>
</organism>
<proteinExistence type="predicted"/>
<protein>
    <submittedName>
        <fullName evidence="1">Uncharacterized protein</fullName>
    </submittedName>
</protein>
<dbReference type="AlphaFoldDB" id="A0A558J692"/>
<evidence type="ECO:0000313" key="1">
    <source>
        <dbReference type="EMBL" id="TVU89161.1"/>
    </source>
</evidence>
<gene>
    <name evidence="1" type="ORF">FQP89_14220</name>
</gene>
<name>A0A558J692_9GAMM</name>
<sequence>MKVLCLHYAWPGSIRELENPFERGFILTDSNETIVQRALRGLPKDRESIAVVLIKSATLRHRFTI</sequence>
<dbReference type="EMBL" id="VNFE01000004">
    <property type="protein sequence ID" value="TVU89161.1"/>
    <property type="molecule type" value="Genomic_DNA"/>
</dbReference>
<accession>A0A558J692</accession>
<dbReference type="Gene3D" id="1.10.8.60">
    <property type="match status" value="1"/>
</dbReference>
<comment type="caution">
    <text evidence="1">The sequence shown here is derived from an EMBL/GenBank/DDBJ whole genome shotgun (WGS) entry which is preliminary data.</text>
</comment>